<feature type="transmembrane region" description="Helical" evidence="1">
    <location>
        <begin position="36"/>
        <end position="57"/>
    </location>
</feature>
<reference evidence="2 3" key="1">
    <citation type="submission" date="2019-06" db="EMBL/GenBank/DDBJ databases">
        <authorList>
            <person name="Li M."/>
        </authorList>
    </citation>
    <scope>NUCLEOTIDE SEQUENCE [LARGE SCALE GENOMIC DNA]</scope>
    <source>
        <strain evidence="2 3">BGMRC2036</strain>
    </source>
</reference>
<dbReference type="EMBL" id="VHLG01000002">
    <property type="protein sequence ID" value="TPW32603.1"/>
    <property type="molecule type" value="Genomic_DNA"/>
</dbReference>
<keyword evidence="1" id="KW-0472">Membrane</keyword>
<comment type="caution">
    <text evidence="2">The sequence shown here is derived from an EMBL/GenBank/DDBJ whole genome shotgun (WGS) entry which is preliminary data.</text>
</comment>
<name>A0A506UDU6_9HYPH</name>
<proteinExistence type="predicted"/>
<feature type="transmembrane region" description="Helical" evidence="1">
    <location>
        <begin position="92"/>
        <end position="109"/>
    </location>
</feature>
<dbReference type="GO" id="GO:0005886">
    <property type="term" value="C:plasma membrane"/>
    <property type="evidence" value="ECO:0007669"/>
    <property type="project" value="TreeGrafter"/>
</dbReference>
<dbReference type="Proteomes" id="UP000318801">
    <property type="component" value="Unassembled WGS sequence"/>
</dbReference>
<sequence length="140" mass="14403">MITAISAALTAGLLVGISRQINGRLSLSTSPMIASFFNHIVGFITICLLALVIGGLIPPDISEIPAYAWLGGPVGVIFVAAGSWVIPKIGAVATAVLIIGGQMLTGIVVDMVSGINEFSPLRDIGLLLILGGILLAQRRT</sequence>
<feature type="transmembrane region" description="Helical" evidence="1">
    <location>
        <begin position="64"/>
        <end position="86"/>
    </location>
</feature>
<keyword evidence="1" id="KW-1133">Transmembrane helix</keyword>
<evidence type="ECO:0000313" key="2">
    <source>
        <dbReference type="EMBL" id="TPW32603.1"/>
    </source>
</evidence>
<keyword evidence="1" id="KW-0812">Transmembrane</keyword>
<dbReference type="PANTHER" id="PTHR34821">
    <property type="entry name" value="INNER MEMBRANE PROTEIN YDCZ"/>
    <property type="match status" value="1"/>
</dbReference>
<dbReference type="PANTHER" id="PTHR34821:SF2">
    <property type="entry name" value="INNER MEMBRANE PROTEIN YDCZ"/>
    <property type="match status" value="1"/>
</dbReference>
<protein>
    <submittedName>
        <fullName evidence="2">EamA-like transporter family protein</fullName>
    </submittedName>
</protein>
<dbReference type="Pfam" id="PF04657">
    <property type="entry name" value="DMT_YdcZ"/>
    <property type="match status" value="1"/>
</dbReference>
<dbReference type="InterPro" id="IPR006750">
    <property type="entry name" value="YdcZ"/>
</dbReference>
<gene>
    <name evidence="2" type="ORF">FJU08_06330</name>
</gene>
<accession>A0A506UDU6</accession>
<dbReference type="RefSeq" id="WP_141148111.1">
    <property type="nucleotide sequence ID" value="NZ_VHLG01000002.1"/>
</dbReference>
<organism evidence="2 3">
    <name type="scientific">Martelella alba</name>
    <dbReference type="NCBI Taxonomy" id="2590451"/>
    <lineage>
        <taxon>Bacteria</taxon>
        <taxon>Pseudomonadati</taxon>
        <taxon>Pseudomonadota</taxon>
        <taxon>Alphaproteobacteria</taxon>
        <taxon>Hyphomicrobiales</taxon>
        <taxon>Aurantimonadaceae</taxon>
        <taxon>Martelella</taxon>
    </lineage>
</organism>
<evidence type="ECO:0000313" key="3">
    <source>
        <dbReference type="Proteomes" id="UP000318801"/>
    </source>
</evidence>
<evidence type="ECO:0000256" key="1">
    <source>
        <dbReference type="SAM" id="Phobius"/>
    </source>
</evidence>
<dbReference type="OrthoDB" id="7851303at2"/>
<dbReference type="AlphaFoldDB" id="A0A506UDU6"/>
<feature type="transmembrane region" description="Helical" evidence="1">
    <location>
        <begin position="121"/>
        <end position="137"/>
    </location>
</feature>
<keyword evidence="3" id="KW-1185">Reference proteome</keyword>